<dbReference type="Pfam" id="PF07714">
    <property type="entry name" value="PK_Tyr_Ser-Thr"/>
    <property type="match status" value="1"/>
</dbReference>
<dbReference type="AlphaFoldDB" id="A0A397JQE1"/>
<evidence type="ECO:0000256" key="3">
    <source>
        <dbReference type="ARBA" id="ARBA00022777"/>
    </source>
</evidence>
<evidence type="ECO:0000313" key="7">
    <source>
        <dbReference type="Proteomes" id="UP000266861"/>
    </source>
</evidence>
<name>A0A397JQE1_9GLOM</name>
<dbReference type="InterPro" id="IPR000719">
    <property type="entry name" value="Prot_kinase_dom"/>
</dbReference>
<keyword evidence="3" id="KW-0418">Kinase</keyword>
<dbReference type="PANTHER" id="PTHR44329:SF288">
    <property type="entry name" value="MITOGEN-ACTIVATED PROTEIN KINASE KINASE KINASE 20"/>
    <property type="match status" value="1"/>
</dbReference>
<organism evidence="6 7">
    <name type="scientific">Diversispora epigaea</name>
    <dbReference type="NCBI Taxonomy" id="1348612"/>
    <lineage>
        <taxon>Eukaryota</taxon>
        <taxon>Fungi</taxon>
        <taxon>Fungi incertae sedis</taxon>
        <taxon>Mucoromycota</taxon>
        <taxon>Glomeromycotina</taxon>
        <taxon>Glomeromycetes</taxon>
        <taxon>Diversisporales</taxon>
        <taxon>Diversisporaceae</taxon>
        <taxon>Diversispora</taxon>
    </lineage>
</organism>
<dbReference type="SUPFAM" id="SSF56112">
    <property type="entry name" value="Protein kinase-like (PK-like)"/>
    <property type="match status" value="1"/>
</dbReference>
<dbReference type="Proteomes" id="UP000266861">
    <property type="component" value="Unassembled WGS sequence"/>
</dbReference>
<dbReference type="PROSITE" id="PS50011">
    <property type="entry name" value="PROTEIN_KINASE_DOM"/>
    <property type="match status" value="1"/>
</dbReference>
<evidence type="ECO:0000256" key="2">
    <source>
        <dbReference type="ARBA" id="ARBA00022741"/>
    </source>
</evidence>
<evidence type="ECO:0000313" key="6">
    <source>
        <dbReference type="EMBL" id="RHZ87404.1"/>
    </source>
</evidence>
<dbReference type="InterPro" id="IPR001245">
    <property type="entry name" value="Ser-Thr/Tyr_kinase_cat_dom"/>
</dbReference>
<dbReference type="InterPro" id="IPR011009">
    <property type="entry name" value="Kinase-like_dom_sf"/>
</dbReference>
<dbReference type="GO" id="GO:0005524">
    <property type="term" value="F:ATP binding"/>
    <property type="evidence" value="ECO:0007669"/>
    <property type="project" value="UniProtKB-KW"/>
</dbReference>
<dbReference type="PANTHER" id="PTHR44329">
    <property type="entry name" value="SERINE/THREONINE-PROTEIN KINASE TNNI3K-RELATED"/>
    <property type="match status" value="1"/>
</dbReference>
<dbReference type="PRINTS" id="PR00109">
    <property type="entry name" value="TYRKINASE"/>
</dbReference>
<keyword evidence="1" id="KW-0808">Transferase</keyword>
<feature type="domain" description="Protein kinase" evidence="5">
    <location>
        <begin position="102"/>
        <end position="381"/>
    </location>
</feature>
<comment type="caution">
    <text evidence="6">The sequence shown here is derived from an EMBL/GenBank/DDBJ whole genome shotgun (WGS) entry which is preliminary data.</text>
</comment>
<sequence length="517" mass="60211">MGANYSKKQEFNKFSSSSLSLLAEDWTTNFKLPTKRITFCPVCFHQRTCKGYWCQNCESRRFKESFPTWTSGNREIDEFIQETQLNSTWWAGYLEWIPYNRFQNIKFIARGGFGSIYYAIWVDGPRWEYIPNAEGLLGSMWKRKGSCKVALKMLDNSKELNNKFLNELRAHYKCISSGSVLTCYGITQDPVTNNYMMVIDYAKQGDLTDFIRKNMKNSDWYRKVRELWYIARGLKAIHDADLVHKDFHSGNILFNTFTRRPAIGDLGLCCPAKDKDNLDQNQVLGVLPYIAPEVLRSNPYTKASDIYSFSMIMWEMSTLKKPFSDVAHDSALALDIALGLRPTILPGTPKKYIETMKLCWDNDPKKRPNADELVKKLEELMNDREVNSSSIMYDINVHETPDHPEAYFTSRVLAFPHLKEFEFKEVDLQSQERLHIDDFRTSDFRTSDFRTCDLTELDSGNEFKDVDLQSQDQFNIDAFRVTNFEMIENDKYNTKQFQLSLEDLPLDDEVIPYAVGF</sequence>
<dbReference type="GO" id="GO:0004674">
    <property type="term" value="F:protein serine/threonine kinase activity"/>
    <property type="evidence" value="ECO:0007669"/>
    <property type="project" value="TreeGrafter"/>
</dbReference>
<gene>
    <name evidence="6" type="ORF">Glove_36g16</name>
</gene>
<proteinExistence type="predicted"/>
<evidence type="ECO:0000256" key="4">
    <source>
        <dbReference type="ARBA" id="ARBA00022840"/>
    </source>
</evidence>
<dbReference type="Gene3D" id="1.10.510.10">
    <property type="entry name" value="Transferase(Phosphotransferase) domain 1"/>
    <property type="match status" value="1"/>
</dbReference>
<dbReference type="OrthoDB" id="544350at2759"/>
<dbReference type="EMBL" id="PQFF01000034">
    <property type="protein sequence ID" value="RHZ87404.1"/>
    <property type="molecule type" value="Genomic_DNA"/>
</dbReference>
<evidence type="ECO:0000259" key="5">
    <source>
        <dbReference type="PROSITE" id="PS50011"/>
    </source>
</evidence>
<evidence type="ECO:0000256" key="1">
    <source>
        <dbReference type="ARBA" id="ARBA00022679"/>
    </source>
</evidence>
<dbReference type="STRING" id="1348612.A0A397JQE1"/>
<keyword evidence="4" id="KW-0067">ATP-binding</keyword>
<accession>A0A397JQE1</accession>
<keyword evidence="2" id="KW-0547">Nucleotide-binding</keyword>
<dbReference type="InterPro" id="IPR051681">
    <property type="entry name" value="Ser/Thr_Kinases-Pseudokinases"/>
</dbReference>
<protein>
    <recommendedName>
        <fullName evidence="5">Protein kinase domain-containing protein</fullName>
    </recommendedName>
</protein>
<reference evidence="6 7" key="1">
    <citation type="submission" date="2018-08" db="EMBL/GenBank/DDBJ databases">
        <title>Genome and evolution of the arbuscular mycorrhizal fungus Diversispora epigaea (formerly Glomus versiforme) and its bacterial endosymbionts.</title>
        <authorList>
            <person name="Sun X."/>
            <person name="Fei Z."/>
            <person name="Harrison M."/>
        </authorList>
    </citation>
    <scope>NUCLEOTIDE SEQUENCE [LARGE SCALE GENOMIC DNA]</scope>
    <source>
        <strain evidence="6 7">IT104</strain>
    </source>
</reference>
<keyword evidence="7" id="KW-1185">Reference proteome</keyword>